<evidence type="ECO:0000313" key="2">
    <source>
        <dbReference type="EMBL" id="CAD7458396.1"/>
    </source>
</evidence>
<name>A0A7R9NW16_9NEOP</name>
<sequence>MVAHTDNTFRSPLWVAFLNLPVEFRQPYCSRVVLDTYSPELRDDTVILCEGGKKVIILRNSYSNNSKSNKEEMRGEEKSNIEVPSTRSLRGGAKNSFRSGRPPRNNRSTNLERSEK</sequence>
<protein>
    <submittedName>
        <fullName evidence="2">Uncharacterized protein</fullName>
    </submittedName>
</protein>
<gene>
    <name evidence="2" type="ORF">TTEB3V08_LOCUS6376</name>
</gene>
<accession>A0A7R9NW16</accession>
<reference evidence="2" key="1">
    <citation type="submission" date="2020-11" db="EMBL/GenBank/DDBJ databases">
        <authorList>
            <person name="Tran Van P."/>
        </authorList>
    </citation>
    <scope>NUCLEOTIDE SEQUENCE</scope>
</reference>
<dbReference type="AlphaFoldDB" id="A0A7R9NW16"/>
<organism evidence="2">
    <name type="scientific">Timema tahoe</name>
    <dbReference type="NCBI Taxonomy" id="61484"/>
    <lineage>
        <taxon>Eukaryota</taxon>
        <taxon>Metazoa</taxon>
        <taxon>Ecdysozoa</taxon>
        <taxon>Arthropoda</taxon>
        <taxon>Hexapoda</taxon>
        <taxon>Insecta</taxon>
        <taxon>Pterygota</taxon>
        <taxon>Neoptera</taxon>
        <taxon>Polyneoptera</taxon>
        <taxon>Phasmatodea</taxon>
        <taxon>Timematodea</taxon>
        <taxon>Timematoidea</taxon>
        <taxon>Timematidae</taxon>
        <taxon>Timema</taxon>
    </lineage>
</organism>
<dbReference type="EMBL" id="OE002239">
    <property type="protein sequence ID" value="CAD7458396.1"/>
    <property type="molecule type" value="Genomic_DNA"/>
</dbReference>
<feature type="region of interest" description="Disordered" evidence="1">
    <location>
        <begin position="62"/>
        <end position="116"/>
    </location>
</feature>
<evidence type="ECO:0000256" key="1">
    <source>
        <dbReference type="SAM" id="MobiDB-lite"/>
    </source>
</evidence>
<feature type="compositionally biased region" description="Basic and acidic residues" evidence="1">
    <location>
        <begin position="68"/>
        <end position="80"/>
    </location>
</feature>
<proteinExistence type="predicted"/>